<dbReference type="EMBL" id="BKCJ010001326">
    <property type="protein sequence ID" value="GEU40614.1"/>
    <property type="molecule type" value="Genomic_DNA"/>
</dbReference>
<dbReference type="GO" id="GO:0008270">
    <property type="term" value="F:zinc ion binding"/>
    <property type="evidence" value="ECO:0007669"/>
    <property type="project" value="UniProtKB-KW"/>
</dbReference>
<feature type="compositionally biased region" description="Basic and acidic residues" evidence="5">
    <location>
        <begin position="2776"/>
        <end position="2787"/>
    </location>
</feature>
<dbReference type="PROSITE" id="PS50158">
    <property type="entry name" value="ZF_CCHC"/>
    <property type="match status" value="1"/>
</dbReference>
<comment type="caution">
    <text evidence="8">The sequence shown here is derived from an EMBL/GenBank/DDBJ whole genome shotgun (WGS) entry which is preliminary data.</text>
</comment>
<feature type="compositionally biased region" description="Acidic residues" evidence="5">
    <location>
        <begin position="2823"/>
        <end position="2834"/>
    </location>
</feature>
<feature type="region of interest" description="Disordered" evidence="5">
    <location>
        <begin position="2607"/>
        <end position="2834"/>
    </location>
</feature>
<feature type="compositionally biased region" description="Basic and acidic residues" evidence="5">
    <location>
        <begin position="2650"/>
        <end position="2662"/>
    </location>
</feature>
<feature type="coiled-coil region" evidence="4">
    <location>
        <begin position="1948"/>
        <end position="1982"/>
    </location>
</feature>
<keyword evidence="2" id="KW-0378">Hydrolase</keyword>
<dbReference type="InterPro" id="IPR001584">
    <property type="entry name" value="Integrase_cat-core"/>
</dbReference>
<dbReference type="InterPro" id="IPR036875">
    <property type="entry name" value="Znf_CCHC_sf"/>
</dbReference>
<evidence type="ECO:0000256" key="5">
    <source>
        <dbReference type="SAM" id="MobiDB-lite"/>
    </source>
</evidence>
<feature type="region of interest" description="Disordered" evidence="5">
    <location>
        <begin position="2301"/>
        <end position="2328"/>
    </location>
</feature>
<feature type="domain" description="CCHC-type" evidence="6">
    <location>
        <begin position="1816"/>
        <end position="1830"/>
    </location>
</feature>
<feature type="region of interest" description="Disordered" evidence="5">
    <location>
        <begin position="506"/>
        <end position="537"/>
    </location>
</feature>
<feature type="compositionally biased region" description="Low complexity" evidence="5">
    <location>
        <begin position="2306"/>
        <end position="2321"/>
    </location>
</feature>
<feature type="compositionally biased region" description="Polar residues" evidence="5">
    <location>
        <begin position="2630"/>
        <end position="2649"/>
    </location>
</feature>
<organism evidence="8">
    <name type="scientific">Tanacetum cinerariifolium</name>
    <name type="common">Dalmatian daisy</name>
    <name type="synonym">Chrysanthemum cinerariifolium</name>
    <dbReference type="NCBI Taxonomy" id="118510"/>
    <lineage>
        <taxon>Eukaryota</taxon>
        <taxon>Viridiplantae</taxon>
        <taxon>Streptophyta</taxon>
        <taxon>Embryophyta</taxon>
        <taxon>Tracheophyta</taxon>
        <taxon>Spermatophyta</taxon>
        <taxon>Magnoliopsida</taxon>
        <taxon>eudicotyledons</taxon>
        <taxon>Gunneridae</taxon>
        <taxon>Pentapetalae</taxon>
        <taxon>asterids</taxon>
        <taxon>campanulids</taxon>
        <taxon>Asterales</taxon>
        <taxon>Asteraceae</taxon>
        <taxon>Asteroideae</taxon>
        <taxon>Anthemideae</taxon>
        <taxon>Anthemidinae</taxon>
        <taxon>Tanacetum</taxon>
    </lineage>
</organism>
<dbReference type="SMART" id="SM00343">
    <property type="entry name" value="ZnF_C2HC"/>
    <property type="match status" value="1"/>
</dbReference>
<proteinExistence type="predicted"/>
<feature type="compositionally biased region" description="Basic and acidic residues" evidence="5">
    <location>
        <begin position="3104"/>
        <end position="3117"/>
    </location>
</feature>
<evidence type="ECO:0000313" key="8">
    <source>
        <dbReference type="EMBL" id="GEU40614.1"/>
    </source>
</evidence>
<keyword evidence="1" id="KW-0479">Metal-binding</keyword>
<dbReference type="InterPro" id="IPR012337">
    <property type="entry name" value="RNaseH-like_sf"/>
</dbReference>
<dbReference type="GO" id="GO:0015074">
    <property type="term" value="P:DNA integration"/>
    <property type="evidence" value="ECO:0007669"/>
    <property type="project" value="InterPro"/>
</dbReference>
<feature type="domain" description="Integrase catalytic" evidence="7">
    <location>
        <begin position="651"/>
        <end position="822"/>
    </location>
</feature>
<dbReference type="PANTHER" id="PTHR42648:SF21">
    <property type="entry name" value="CYSTEINE-RICH RLK (RECEPTOR-LIKE PROTEIN KINASE) 8"/>
    <property type="match status" value="1"/>
</dbReference>
<evidence type="ECO:0000256" key="3">
    <source>
        <dbReference type="PROSITE-ProRule" id="PRU00047"/>
    </source>
</evidence>
<keyword evidence="3" id="KW-0863">Zinc-finger</keyword>
<feature type="compositionally biased region" description="Acidic residues" evidence="5">
    <location>
        <begin position="2722"/>
        <end position="2774"/>
    </location>
</feature>
<evidence type="ECO:0000259" key="7">
    <source>
        <dbReference type="PROSITE" id="PS50994"/>
    </source>
</evidence>
<dbReference type="GO" id="GO:0003676">
    <property type="term" value="F:nucleic acid binding"/>
    <property type="evidence" value="ECO:0007669"/>
    <property type="project" value="InterPro"/>
</dbReference>
<gene>
    <name evidence="8" type="ORF">Tci_012592</name>
</gene>
<dbReference type="SUPFAM" id="SSF56672">
    <property type="entry name" value="DNA/RNA polymerases"/>
    <property type="match status" value="1"/>
</dbReference>
<evidence type="ECO:0000259" key="6">
    <source>
        <dbReference type="PROSITE" id="PS50158"/>
    </source>
</evidence>
<dbReference type="Pfam" id="PF25597">
    <property type="entry name" value="SH3_retrovirus"/>
    <property type="match status" value="2"/>
</dbReference>
<feature type="compositionally biased region" description="Low complexity" evidence="5">
    <location>
        <begin position="905"/>
        <end position="918"/>
    </location>
</feature>
<evidence type="ECO:0000256" key="1">
    <source>
        <dbReference type="ARBA" id="ARBA00022723"/>
    </source>
</evidence>
<feature type="compositionally biased region" description="Basic and acidic residues" evidence="5">
    <location>
        <begin position="2609"/>
        <end position="2623"/>
    </location>
</feature>
<evidence type="ECO:0000256" key="2">
    <source>
        <dbReference type="ARBA" id="ARBA00022801"/>
    </source>
</evidence>
<name>A0A6L2JYA2_TANCI</name>
<feature type="compositionally biased region" description="Polar residues" evidence="5">
    <location>
        <begin position="506"/>
        <end position="517"/>
    </location>
</feature>
<feature type="coiled-coil region" evidence="4">
    <location>
        <begin position="2116"/>
        <end position="2143"/>
    </location>
</feature>
<feature type="compositionally biased region" description="Basic and acidic residues" evidence="5">
    <location>
        <begin position="3079"/>
        <end position="3089"/>
    </location>
</feature>
<dbReference type="InterPro" id="IPR043502">
    <property type="entry name" value="DNA/RNA_pol_sf"/>
</dbReference>
<dbReference type="Gene3D" id="3.30.420.10">
    <property type="entry name" value="Ribonuclease H-like superfamily/Ribonuclease H"/>
    <property type="match status" value="1"/>
</dbReference>
<dbReference type="SUPFAM" id="SSF53098">
    <property type="entry name" value="Ribonuclease H-like"/>
    <property type="match status" value="1"/>
</dbReference>
<accession>A0A6L2JYA2</accession>
<dbReference type="PANTHER" id="PTHR42648">
    <property type="entry name" value="TRANSPOSASE, PUTATIVE-RELATED"/>
    <property type="match status" value="1"/>
</dbReference>
<reference evidence="8" key="1">
    <citation type="journal article" date="2019" name="Sci. Rep.">
        <title>Draft genome of Tanacetum cinerariifolium, the natural source of mosquito coil.</title>
        <authorList>
            <person name="Yamashiro T."/>
            <person name="Shiraishi A."/>
            <person name="Satake H."/>
            <person name="Nakayama K."/>
        </authorList>
    </citation>
    <scope>NUCLEOTIDE SEQUENCE</scope>
</reference>
<dbReference type="InterPro" id="IPR057670">
    <property type="entry name" value="SH3_retrovirus"/>
</dbReference>
<dbReference type="SUPFAM" id="SSF57756">
    <property type="entry name" value="Retrovirus zinc finger-like domains"/>
    <property type="match status" value="1"/>
</dbReference>
<feature type="compositionally biased region" description="Basic and acidic residues" evidence="5">
    <location>
        <begin position="2692"/>
        <end position="2703"/>
    </location>
</feature>
<protein>
    <submittedName>
        <fullName evidence="8">Retrovirus-related Pol polyprotein from transposon TNT 1-94</fullName>
    </submittedName>
</protein>
<sequence length="3558" mass="404326">MLEKDMYNSWKSIMELYMINREHGRTILESVENGPLIWPSIEENGVTRPKKYSELSATEAIQADCDVKATNIILQGLSPDVYALERECQLYDELDKFAYKKREALRETHFLAAGTSRTYTSGASGNNYGKQTVITYNDAYQADDLDAYDSDCDEINTAKVSLTANLSHYGSDNLVEVHNHDNANHNVINQAVQAMPCSEQSNIINHLETEITSDSNIIPYSQYVSESQQAAAQNSNSPAQQDALILSMIEQLKTQVVNCTKINPDNKSVNDTLIAELERYKDQKAQQLKPKLYDGNVIEKTNAIVIRNSEETLMLAEESRSKMLLKQKDPMMSEKKVNTTPEKVLAITALKDNLKKLKGKYVVDEAVVSHPIDSEMLKVDVAPLAPKLQNNKTVHSEYIRHTQEETATLREIVEQGRSLNPLNTSLDYACKYTKRIQELLIIIRQTCPCINNLGDRLMAVNLMNKTKRVRFIEAVTSSGNTNIKTASSSNVVSNKPMLSSTGINLSTSASGSQPLSNTKKDKIQQTPSSIKKNKIEAHPRTVRSSLINKNCAIKSKDTVSMLHSKLNVNSDLQCVTCNGCLFSDNHDFCVLDFINNVNARVNSKSVKKPLRRNVWKPTGKVLTHIGYTWRPTGRTFTIVGNACPLTRFTTPAEVPLRKPIALESNTPKPVVTLVYSRKPKASRNNVLVVQIVLWSKDEALDFIIKFLKMIQVRLKVPVRRIRTDNGTEFVNQTPREYYEQLGVSHEISVARSPQQNGVVIRRNRTLIEVAYTMLIYARAPLFLWAEVVATACYTQNRSIIRLPNDSKNLGKSQPKADIGIFIGYATTKKAFWIYNQRTRRIIETIHVNFDELTAMASEQSSSGPALHEMTPTTISSGLVPNPPSSTSVDHPAPKVIASIPEVVAPEPTESTGTPSSTTVDQDAPSPNIAHMNNDSFFGIPIPEASSDQSSSTNIIHAIVQLDHQISKPNSKWTKDHPFENIIGELARPVSTRLQLHEQALFCYYDAFLTFVKPKTYKDVLTQSCWIEAMQEELNEFERLKVWELEPRPDKVMVITLKWIYKVKLDELGGILKNKAQLVARGYQQEEGIDFEESFALVARLEAIRIFLAYVAPMNMFVYQMDVKTAFLNGLQISQSPRGIFINQSKYAFESLKKYCFESCDLVDTLMVEKSKLDEGKVVDPSHYRGMIGTLFYLTASRPDLQFAICMCSRYQARPTESTYMRHVDITIKQQVALDDALVPHTSRLRIGKSNFRLRSILKSKESTLQVVYDVLKLTPFDKAFLVTADVCEIYMQEFWATATVHHHSICFKMNNKKQIVNLKYFREMLQICPRIPNQQFDELPFEKAILTLLKELGHNGEIKMITDVNINKLHQPWRSFAAVINNFLSGKSTGYDSLRLSQAQILWVCLDDGEMITLSSGIKSIRVIEDLRNVWKQAEVITKSCRMGCFHLWSLIFADRSDKGFLFELIKRDCKESTNIFSQASSERRPPMLNKENYVPWSSRLLRYAKSRPNGKLIHNFIINGPCVRRMIPEPGDANREVTVTETFHVKTDDELTKKELKQIEADDQAIQTILLGLPEDIYAAVDSCKTDIRIQEKKAKLFNEWERFTSNEGESIESYYHQWSRHVTIFHQTKDLHTADYTQLYDFLKYNQKEVDELKAERLAKTQDPLALMANSNNPYAFPAPHQDQPSFNQNYLQQPMPNPEDITDPTTAMNMALALMAKTFKLNYSSPTNNNPRISSNPRNKQIAQPGMNMGQDRQMQMVGGYGENQFRQYAGQNLGNLNGYNGVQNVRNQNGNGNLVAVRAEGNAAGQNGNQIRCYNCRGVGHFARDCTVRPMRMDAAYLQTQLLIAQKEEAGIQFQAKEFDLMAAATDLDEIEEVNTNCILMANLQQASTSGTQIDKASVYDSDGLAENNNNVISEVTSVEQCGEIVEQHSANFEETRALYDSLYQNLAIEVEKVNSVNRKLKETNADLTTELARYKNQEKCFEISQEKYDKLERCYQQSVYQEQCLSKKINALHLSTAKFVGDIKSLAKEADESLAQQKVLELKIKRLLKAVVSQDIISVVQNESVVDTSVLQTDLERTKERFENCIIKKENKYAKLWNDWYKKCDKYKYEKIAYDKAYKDMQQKIKRLQAQLRDLKGLPKFKYHKEHLCPSCEQGKSKRASHPPKPVPNSRQRLHLLHMDLCGPMRIASINGKRALCYPKNDREDIGELGAKGDIGFFIGYSANSCAYRIYNHRTKKIMETMNVSFDELSAMAFEHRSSKPGLQSELDLLFEAMYDDYIGGQPSATMRNVLAAQGPQVRHTSSASTTIADTAPTPTNSSSLATNIPITSQDVDELNSNAMSNGNTFVNPFVNPSTSTKDHPLEQVIGEPSRLVLTRNQLRSDGDMCMYALTVSTIEPNNVKEDMIDPTWIESMQEELLQFKRMDVWVLVSAPDNILPLTLKWIFKSKHDEEQTVIQNKSRLVVRGYRQEEGLDFEESFAPVAKMEAIRIFLAYATHKSFTVFQMDVKTAFLHGSLKEDVYVCQPEGFIDVDHPSYVYKLKNALYGLKQAPKAWYDELSTFLLQNHFFKGTIDPTLFIRHFHDDILVVQVYVDDIIFGSTHPCQSRRDLPRNTPLDRVEVLGSGDGVTTSFQRSQNSRPHAQSSKIIHDESSRAEPPKTKTSVRKKQSSSDTTMPPPTTKGKRLKTSAKVDKSAKEKQLAKTYKAKGLTMLSEKSSEDNDDDEVNISEHDEDVDDQSDDNDQNDDDDDDDQYDDDQIDDDDEQTDSDNDGNDFIHPKFSTHDDEDKEEESFDPIVQTPSHDQKTNDKDNDEDSHGMNVEGDEMNDEGANEEDGANELYRDMNINPKSRDIQMEDVQTTQVIKDTHVTLTLVNPEANVPSSSLQDLPNFGSLFGFDHRLKPLEINFSEFMQINQFAEAISSIPGIVDKYLDRRINKAVKVVVQLQSNRLRDEAQAENEDFLNKLDENIQKIINKQVKEQVKAQVSKILPKIEKPVNEQLEAEVLTRLSNSSKTSHALAANLSELELKKILIEKIESNKSIHRSDEQKNPYKALADAYECDKLILDKYGDTVTLKRRRDDEDKDKEPSAGSNWGSKRRRAKKEPESTSAPKEKTSKTTGKSTEGSKSHHKSASESAPVEEPMHTTKDLEEPTHQEFDTGATDDQHVGKASQHLDCNLARKDDSRTSFNELMDTPLDFSAFVMNRVKVDTLTPKLLAGPTYELMKGSCKSLVELEFFLKEGYKATTDQLDWKNPEGQQYPHDLRKPLPLIPTSRGRRVIPFDHFINNDLEYLRGGVSSQIYTVQLRRPRQQIMGTLNGLKIWYLTQYGVKCWLAMTNMHYGESRIGGANVNNLRLTRTLLEMSTPNVESSLSQSFKSSNDITTSIWFGSLYVEMMTSSTNSKKAISKGFVFKTLKTCCFSWFKASVESYQKKINLTKPDTYRSDLKRKEAYTAYFNPRGFIYQNKDKQNRLMRIDELHKFSDGTLNDVRTALDDRLKGIRMQYLPQTIWRRSDKDKAATKIQVIDKQLKTRRIMRILEKFVGERLYEGDFWLLQSTI</sequence>
<keyword evidence="3" id="KW-0862">Zinc</keyword>
<dbReference type="InterPro" id="IPR013103">
    <property type="entry name" value="RVT_2"/>
</dbReference>
<dbReference type="InterPro" id="IPR001878">
    <property type="entry name" value="Znf_CCHC"/>
</dbReference>
<keyword evidence="4" id="KW-0175">Coiled coil</keyword>
<dbReference type="PROSITE" id="PS50994">
    <property type="entry name" value="INTEGRASE"/>
    <property type="match status" value="1"/>
</dbReference>
<dbReference type="InterPro" id="IPR039537">
    <property type="entry name" value="Retrotran_Ty1/copia-like"/>
</dbReference>
<dbReference type="Gene3D" id="4.10.60.10">
    <property type="entry name" value="Zinc finger, CCHC-type"/>
    <property type="match status" value="1"/>
</dbReference>
<feature type="region of interest" description="Disordered" evidence="5">
    <location>
        <begin position="902"/>
        <end position="925"/>
    </location>
</feature>
<dbReference type="Pfam" id="PF00098">
    <property type="entry name" value="zf-CCHC"/>
    <property type="match status" value="1"/>
</dbReference>
<dbReference type="InterPro" id="IPR036397">
    <property type="entry name" value="RNaseH_sf"/>
</dbReference>
<dbReference type="GO" id="GO:0016787">
    <property type="term" value="F:hydrolase activity"/>
    <property type="evidence" value="ECO:0007669"/>
    <property type="project" value="UniProtKB-KW"/>
</dbReference>
<feature type="region of interest" description="Disordered" evidence="5">
    <location>
        <begin position="3079"/>
        <end position="3148"/>
    </location>
</feature>
<dbReference type="Pfam" id="PF07727">
    <property type="entry name" value="RVT_2"/>
    <property type="match status" value="2"/>
</dbReference>
<evidence type="ECO:0000256" key="4">
    <source>
        <dbReference type="SAM" id="Coils"/>
    </source>
</evidence>